<comment type="caution">
    <text evidence="1">The sequence shown here is derived from an EMBL/GenBank/DDBJ whole genome shotgun (WGS) entry which is preliminary data.</text>
</comment>
<reference evidence="1 2" key="1">
    <citation type="journal article" date="2019" name="Nat. Plants">
        <title>Genome sequencing of Musa balbisiana reveals subgenome evolution and function divergence in polyploid bananas.</title>
        <authorList>
            <person name="Yao X."/>
        </authorList>
    </citation>
    <scope>NUCLEOTIDE SEQUENCE [LARGE SCALE GENOMIC DNA]</scope>
    <source>
        <strain evidence="2">cv. DH-PKW</strain>
        <tissue evidence="1">Leaves</tissue>
    </source>
</reference>
<dbReference type="AlphaFoldDB" id="A0A4S8J349"/>
<name>A0A4S8J349_MUSBA</name>
<keyword evidence="2" id="KW-1185">Reference proteome</keyword>
<evidence type="ECO:0000313" key="2">
    <source>
        <dbReference type="Proteomes" id="UP000317650"/>
    </source>
</evidence>
<evidence type="ECO:0000313" key="1">
    <source>
        <dbReference type="EMBL" id="THU55817.1"/>
    </source>
</evidence>
<dbReference type="Proteomes" id="UP000317650">
    <property type="component" value="Chromosome 11"/>
</dbReference>
<gene>
    <name evidence="1" type="ORF">C4D60_Mb11t10600</name>
</gene>
<dbReference type="EMBL" id="PYDT01000007">
    <property type="protein sequence ID" value="THU55817.1"/>
    <property type="molecule type" value="Genomic_DNA"/>
</dbReference>
<evidence type="ECO:0008006" key="3">
    <source>
        <dbReference type="Google" id="ProtNLM"/>
    </source>
</evidence>
<proteinExistence type="predicted"/>
<organism evidence="1 2">
    <name type="scientific">Musa balbisiana</name>
    <name type="common">Banana</name>
    <dbReference type="NCBI Taxonomy" id="52838"/>
    <lineage>
        <taxon>Eukaryota</taxon>
        <taxon>Viridiplantae</taxon>
        <taxon>Streptophyta</taxon>
        <taxon>Embryophyta</taxon>
        <taxon>Tracheophyta</taxon>
        <taxon>Spermatophyta</taxon>
        <taxon>Magnoliopsida</taxon>
        <taxon>Liliopsida</taxon>
        <taxon>Zingiberales</taxon>
        <taxon>Musaceae</taxon>
        <taxon>Musa</taxon>
    </lineage>
</organism>
<sequence>MKHLPAHPNIVSLNDTYQDDGSVHIMRELLNQIIAIAGVTGSGRRHTHHHTCHSVRNSCNVHIFLHLKSIHLNPYPFSFFDK</sequence>
<accession>A0A4S8J349</accession>
<protein>
    <recommendedName>
        <fullName evidence="3">Protein kinase domain-containing protein</fullName>
    </recommendedName>
</protein>